<evidence type="ECO:0000256" key="8">
    <source>
        <dbReference type="ARBA" id="ARBA00023098"/>
    </source>
</evidence>
<accession>A0ABT5SQ40</accession>
<comment type="catalytic activity">
    <reaction evidence="10 11">
        <text>an acyl-CoA + a 1,2-diacyl-sn-glycerol = a triacyl-sn-glycerol + CoA</text>
        <dbReference type="Rhea" id="RHEA:10868"/>
        <dbReference type="ChEBI" id="CHEBI:17815"/>
        <dbReference type="ChEBI" id="CHEBI:57287"/>
        <dbReference type="ChEBI" id="CHEBI:58342"/>
        <dbReference type="ChEBI" id="CHEBI:64615"/>
        <dbReference type="EC" id="2.3.1.20"/>
    </reaction>
</comment>
<proteinExistence type="inferred from homology"/>
<keyword evidence="9 11" id="KW-0012">Acyltransferase</keyword>
<dbReference type="PANTHER" id="PTHR31650:SF1">
    <property type="entry name" value="WAX ESTER SYNTHASE_DIACYLGLYCEROL ACYLTRANSFERASE 4-RELATED"/>
    <property type="match status" value="1"/>
</dbReference>
<keyword evidence="6 11" id="KW-0808">Transferase</keyword>
<evidence type="ECO:0000256" key="10">
    <source>
        <dbReference type="ARBA" id="ARBA00048109"/>
    </source>
</evidence>
<keyword evidence="15" id="KW-1185">Reference proteome</keyword>
<dbReference type="RefSeq" id="WP_274199481.1">
    <property type="nucleotide sequence ID" value="NZ_JAQZAO010000002.1"/>
</dbReference>
<dbReference type="PANTHER" id="PTHR31650">
    <property type="entry name" value="O-ACYLTRANSFERASE (WSD1-LIKE) FAMILY PROTEIN"/>
    <property type="match status" value="1"/>
</dbReference>
<comment type="similarity">
    <text evidence="3 11">Belongs to the long-chain O-acyltransferase family.</text>
</comment>
<dbReference type="InterPro" id="IPR045034">
    <property type="entry name" value="O-acyltransferase_WSD1-like"/>
</dbReference>
<dbReference type="Gene3D" id="3.30.559.10">
    <property type="entry name" value="Chloramphenicol acetyltransferase-like domain"/>
    <property type="match status" value="1"/>
</dbReference>
<evidence type="ECO:0000256" key="1">
    <source>
        <dbReference type="ARBA" id="ARBA00004771"/>
    </source>
</evidence>
<evidence type="ECO:0000256" key="11">
    <source>
        <dbReference type="RuleBase" id="RU361241"/>
    </source>
</evidence>
<protein>
    <recommendedName>
        <fullName evidence="4 11">Diacylglycerol O-acyltransferase</fullName>
        <ecNumber evidence="4 11">2.3.1.20</ecNumber>
    </recommendedName>
</protein>
<gene>
    <name evidence="14" type="ORF">PGB27_06290</name>
</gene>
<dbReference type="Pfam" id="PF06974">
    <property type="entry name" value="WS_DGAT_C"/>
    <property type="match status" value="1"/>
</dbReference>
<dbReference type="SUPFAM" id="SSF52777">
    <property type="entry name" value="CoA-dependent acyltransferases"/>
    <property type="match status" value="2"/>
</dbReference>
<keyword evidence="8 11" id="KW-0443">Lipid metabolism</keyword>
<dbReference type="InterPro" id="IPR009721">
    <property type="entry name" value="O-acyltransferase_WSD1_C"/>
</dbReference>
<sequence length="461" mass="49502">MDRWASGIDTAWLQLEQPANRMVVHGVLFCDGPVDVATVRERVAERWLPAYPGLRQRPTWSPSGLGPVRWVDHDPDMTAHVDTVALEAPGDDAALTRHVGRLMSRPLPPDRPWWAMHVLTGWQGSGTAVIVSIHHGLADGVALNHLFHALADDPPGTDEGTPVAYAAPPKRRRGVRDVRLVRREIPQRLRRLTRTVAGSSRPGGAQELAATSTAIGRSTALIVRPPADAATALQGELGTAKSARWTRSVDLAAVKQAGKEHGASVNDVLCAAIAGALRTYLGEDTPRLRAVMPTNLRRLDRPVSHWLGNEFGLVLPTIPTDEPDPGRRVERVHRVMSEIKRTNQALATFIGIAAAGHGRAAWTQALVGRYAEAASLIITNVPGPVRELSLAGTPIRDLLFWVPCSGRLALGVSILSYAGRVRLGVAADTGVLGGEDGVDRFVAALEDELGALRAGEQEEGL</sequence>
<feature type="domain" description="O-acyltransferase WSD1-like N-terminal" evidence="12">
    <location>
        <begin position="6"/>
        <end position="268"/>
    </location>
</feature>
<comment type="pathway">
    <text evidence="2">Lipid metabolism.</text>
</comment>
<evidence type="ECO:0000256" key="6">
    <source>
        <dbReference type="ARBA" id="ARBA00022679"/>
    </source>
</evidence>
<comment type="caution">
    <text evidence="14">The sequence shown here is derived from an EMBL/GenBank/DDBJ whole genome shotgun (WGS) entry which is preliminary data.</text>
</comment>
<reference evidence="14 15" key="1">
    <citation type="submission" date="2023-02" db="EMBL/GenBank/DDBJ databases">
        <title>Genome sequencing required for Actinomycetospora new species description.</title>
        <authorList>
            <person name="Saimee Y."/>
            <person name="Duangmal K."/>
        </authorList>
    </citation>
    <scope>NUCLEOTIDE SEQUENCE [LARGE SCALE GENOMIC DNA]</scope>
    <source>
        <strain evidence="14 15">DW7H6</strain>
    </source>
</reference>
<feature type="domain" description="O-acyltransferase WSD1 C-terminal" evidence="13">
    <location>
        <begin position="308"/>
        <end position="433"/>
    </location>
</feature>
<keyword evidence="7 11" id="KW-0319">Glycerol metabolism</keyword>
<name>A0ABT5SQ40_9PSEU</name>
<evidence type="ECO:0000256" key="3">
    <source>
        <dbReference type="ARBA" id="ARBA00009587"/>
    </source>
</evidence>
<evidence type="ECO:0000259" key="12">
    <source>
        <dbReference type="Pfam" id="PF03007"/>
    </source>
</evidence>
<dbReference type="EMBL" id="JAQZAO010000002">
    <property type="protein sequence ID" value="MDD7964957.1"/>
    <property type="molecule type" value="Genomic_DNA"/>
</dbReference>
<dbReference type="NCBIfam" id="TIGR02946">
    <property type="entry name" value="acyl_WS_DGAT"/>
    <property type="match status" value="1"/>
</dbReference>
<dbReference type="InterPro" id="IPR004255">
    <property type="entry name" value="O-acyltransferase_WSD1_N"/>
</dbReference>
<evidence type="ECO:0000313" key="15">
    <source>
        <dbReference type="Proteomes" id="UP001300763"/>
    </source>
</evidence>
<dbReference type="InterPro" id="IPR014292">
    <property type="entry name" value="Acyl_transf_WS/DGAT"/>
</dbReference>
<evidence type="ECO:0000256" key="4">
    <source>
        <dbReference type="ARBA" id="ARBA00013244"/>
    </source>
</evidence>
<dbReference type="Pfam" id="PF03007">
    <property type="entry name" value="WS_DGAT_cat"/>
    <property type="match status" value="1"/>
</dbReference>
<dbReference type="InterPro" id="IPR023213">
    <property type="entry name" value="CAT-like_dom_sf"/>
</dbReference>
<dbReference type="Proteomes" id="UP001300763">
    <property type="component" value="Unassembled WGS sequence"/>
</dbReference>
<evidence type="ECO:0000256" key="2">
    <source>
        <dbReference type="ARBA" id="ARBA00005189"/>
    </source>
</evidence>
<organism evidence="14 15">
    <name type="scientific">Actinomycetospora lemnae</name>
    <dbReference type="NCBI Taxonomy" id="3019891"/>
    <lineage>
        <taxon>Bacteria</taxon>
        <taxon>Bacillati</taxon>
        <taxon>Actinomycetota</taxon>
        <taxon>Actinomycetes</taxon>
        <taxon>Pseudonocardiales</taxon>
        <taxon>Pseudonocardiaceae</taxon>
        <taxon>Actinomycetospora</taxon>
    </lineage>
</organism>
<evidence type="ECO:0000256" key="7">
    <source>
        <dbReference type="ARBA" id="ARBA00022798"/>
    </source>
</evidence>
<evidence type="ECO:0000313" key="14">
    <source>
        <dbReference type="EMBL" id="MDD7964957.1"/>
    </source>
</evidence>
<comment type="pathway">
    <text evidence="1 11">Glycerolipid metabolism; triacylglycerol biosynthesis.</text>
</comment>
<evidence type="ECO:0000256" key="9">
    <source>
        <dbReference type="ARBA" id="ARBA00023315"/>
    </source>
</evidence>
<evidence type="ECO:0000259" key="13">
    <source>
        <dbReference type="Pfam" id="PF06974"/>
    </source>
</evidence>
<keyword evidence="5 11" id="KW-0444">Lipid biosynthesis</keyword>
<evidence type="ECO:0000256" key="5">
    <source>
        <dbReference type="ARBA" id="ARBA00022516"/>
    </source>
</evidence>
<dbReference type="EC" id="2.3.1.20" evidence="4 11"/>